<dbReference type="AlphaFoldDB" id="A0AAN9KPX0"/>
<accession>A0AAN9KPX0</accession>
<feature type="region of interest" description="Disordered" evidence="1">
    <location>
        <begin position="1"/>
        <end position="25"/>
    </location>
</feature>
<proteinExistence type="predicted"/>
<reference evidence="2 3" key="1">
    <citation type="submission" date="2024-01" db="EMBL/GenBank/DDBJ databases">
        <title>The genomes of 5 underutilized Papilionoideae crops provide insights into root nodulation and disease resistance.</title>
        <authorList>
            <person name="Yuan L."/>
        </authorList>
    </citation>
    <scope>NUCLEOTIDE SEQUENCE [LARGE SCALE GENOMIC DNA]</scope>
    <source>
        <strain evidence="2">LY-2023</strain>
        <tissue evidence="2">Leaf</tissue>
    </source>
</reference>
<evidence type="ECO:0000256" key="1">
    <source>
        <dbReference type="SAM" id="MobiDB-lite"/>
    </source>
</evidence>
<evidence type="ECO:0000313" key="3">
    <source>
        <dbReference type="Proteomes" id="UP001359559"/>
    </source>
</evidence>
<keyword evidence="3" id="KW-1185">Reference proteome</keyword>
<sequence length="67" mass="7262">MTIVLKTRPDRSVRPVGPGNGPDKGKTKFITLTATTLSCSFLFLHHAANSNHSLFSLSFSILNFGTL</sequence>
<organism evidence="2 3">
    <name type="scientific">Clitoria ternatea</name>
    <name type="common">Butterfly pea</name>
    <dbReference type="NCBI Taxonomy" id="43366"/>
    <lineage>
        <taxon>Eukaryota</taxon>
        <taxon>Viridiplantae</taxon>
        <taxon>Streptophyta</taxon>
        <taxon>Embryophyta</taxon>
        <taxon>Tracheophyta</taxon>
        <taxon>Spermatophyta</taxon>
        <taxon>Magnoliopsida</taxon>
        <taxon>eudicotyledons</taxon>
        <taxon>Gunneridae</taxon>
        <taxon>Pentapetalae</taxon>
        <taxon>rosids</taxon>
        <taxon>fabids</taxon>
        <taxon>Fabales</taxon>
        <taxon>Fabaceae</taxon>
        <taxon>Papilionoideae</taxon>
        <taxon>50 kb inversion clade</taxon>
        <taxon>NPAAA clade</taxon>
        <taxon>indigoferoid/millettioid clade</taxon>
        <taxon>Phaseoleae</taxon>
        <taxon>Clitoria</taxon>
    </lineage>
</organism>
<dbReference type="EMBL" id="JAYKXN010000001">
    <property type="protein sequence ID" value="KAK7319809.1"/>
    <property type="molecule type" value="Genomic_DNA"/>
</dbReference>
<dbReference type="Proteomes" id="UP001359559">
    <property type="component" value="Unassembled WGS sequence"/>
</dbReference>
<protein>
    <submittedName>
        <fullName evidence="2">Uncharacterized protein</fullName>
    </submittedName>
</protein>
<name>A0AAN9KPX0_CLITE</name>
<comment type="caution">
    <text evidence="2">The sequence shown here is derived from an EMBL/GenBank/DDBJ whole genome shotgun (WGS) entry which is preliminary data.</text>
</comment>
<evidence type="ECO:0000313" key="2">
    <source>
        <dbReference type="EMBL" id="KAK7319809.1"/>
    </source>
</evidence>
<gene>
    <name evidence="2" type="ORF">RJT34_04536</name>
</gene>